<dbReference type="EMBL" id="JABCRE010000002">
    <property type="protein sequence ID" value="NMW31468.1"/>
    <property type="molecule type" value="Genomic_DNA"/>
</dbReference>
<reference evidence="6 7" key="1">
    <citation type="submission" date="2020-04" db="EMBL/GenBank/DDBJ databases">
        <authorList>
            <person name="Liu A."/>
        </authorList>
    </citation>
    <scope>NUCLEOTIDE SEQUENCE [LARGE SCALE GENOMIC DNA]</scope>
    <source>
        <strain evidence="6 7">RZ02</strain>
    </source>
</reference>
<keyword evidence="3 4" id="KW-0472">Membrane</keyword>
<proteinExistence type="predicted"/>
<feature type="transmembrane region" description="Helical" evidence="4">
    <location>
        <begin position="256"/>
        <end position="274"/>
    </location>
</feature>
<keyword evidence="1 4" id="KW-0812">Transmembrane</keyword>
<feature type="transmembrane region" description="Helical" evidence="4">
    <location>
        <begin position="308"/>
        <end position="325"/>
    </location>
</feature>
<comment type="caution">
    <text evidence="6">The sequence shown here is derived from an EMBL/GenBank/DDBJ whole genome shotgun (WGS) entry which is preliminary data.</text>
</comment>
<feature type="transmembrane region" description="Helical" evidence="4">
    <location>
        <begin position="168"/>
        <end position="187"/>
    </location>
</feature>
<dbReference type="Pfam" id="PF07690">
    <property type="entry name" value="MFS_1"/>
    <property type="match status" value="1"/>
</dbReference>
<dbReference type="CDD" id="cd17324">
    <property type="entry name" value="MFS_NepI_like"/>
    <property type="match status" value="1"/>
</dbReference>
<feature type="transmembrane region" description="Helical" evidence="4">
    <location>
        <begin position="369"/>
        <end position="391"/>
    </location>
</feature>
<evidence type="ECO:0000256" key="4">
    <source>
        <dbReference type="SAM" id="Phobius"/>
    </source>
</evidence>
<evidence type="ECO:0000256" key="2">
    <source>
        <dbReference type="ARBA" id="ARBA00022989"/>
    </source>
</evidence>
<protein>
    <submittedName>
        <fullName evidence="6">MFS transporter</fullName>
    </submittedName>
</protein>
<evidence type="ECO:0000256" key="1">
    <source>
        <dbReference type="ARBA" id="ARBA00022692"/>
    </source>
</evidence>
<keyword evidence="2 4" id="KW-1133">Transmembrane helix</keyword>
<dbReference type="PANTHER" id="PTHR42910">
    <property type="entry name" value="TRANSPORTER SCO4007-RELATED"/>
    <property type="match status" value="1"/>
</dbReference>
<accession>A0A848QQT5</accession>
<dbReference type="PROSITE" id="PS50850">
    <property type="entry name" value="MFS"/>
    <property type="match status" value="1"/>
</dbReference>
<dbReference type="InterPro" id="IPR036259">
    <property type="entry name" value="MFS_trans_sf"/>
</dbReference>
<feature type="transmembrane region" description="Helical" evidence="4">
    <location>
        <begin position="135"/>
        <end position="156"/>
    </location>
</feature>
<sequence>MANTNQPSSYLSRKAEFTLATVGGIIVANAYYIHPIISEVADDFSVSASTIGLVPAFNQIALALGIFLLLPLGDRYSNRRLSILFAAGQTISLGIMVLANSFIVFLVGSTILGFFTIGPYLLPTYASKRVSPDRLGSVTATLTVGTIFGILIARTGAGVIAQYFEWQLIYIIAACLMIGTTISLPFIMEGRRETSVPEDRPNYFRLVGSLFPLLRQHPQVFVSGIIQAFNFGIFLSVWLGLALHLTSPAMGYGVDIVGYLAAFAVVAIFATPRLGKWADKIGPEKARLRLALVQMAGVALLYPLGQNLWLLMIPVVVMNTVGPGIDVTGRMTSLSLAPEIRTRLMTGYIVLMFVGAGFASWVGTASYEWAGWAGSSAMAFALSAGLVGLSWHQARAALPHSVN</sequence>
<dbReference type="PANTHER" id="PTHR42910:SF1">
    <property type="entry name" value="MAJOR FACILITATOR SUPERFAMILY (MFS) PROFILE DOMAIN-CONTAINING PROTEIN"/>
    <property type="match status" value="1"/>
</dbReference>
<dbReference type="RefSeq" id="WP_170010978.1">
    <property type="nucleotide sequence ID" value="NZ_JABCRE010000002.1"/>
</dbReference>
<feature type="transmembrane region" description="Helical" evidence="4">
    <location>
        <begin position="17"/>
        <end position="34"/>
    </location>
</feature>
<keyword evidence="7" id="KW-1185">Reference proteome</keyword>
<dbReference type="GO" id="GO:0022857">
    <property type="term" value="F:transmembrane transporter activity"/>
    <property type="evidence" value="ECO:0007669"/>
    <property type="project" value="InterPro"/>
</dbReference>
<gene>
    <name evidence="6" type="ORF">HKD42_05295</name>
</gene>
<dbReference type="Proteomes" id="UP000561181">
    <property type="component" value="Unassembled WGS sequence"/>
</dbReference>
<organism evidence="6 7">
    <name type="scientific">Pontixanthobacter rizhaonensis</name>
    <dbReference type="NCBI Taxonomy" id="2730337"/>
    <lineage>
        <taxon>Bacteria</taxon>
        <taxon>Pseudomonadati</taxon>
        <taxon>Pseudomonadota</taxon>
        <taxon>Alphaproteobacteria</taxon>
        <taxon>Sphingomonadales</taxon>
        <taxon>Erythrobacteraceae</taxon>
        <taxon>Pontixanthobacter</taxon>
    </lineage>
</organism>
<dbReference type="Gene3D" id="1.20.1250.20">
    <property type="entry name" value="MFS general substrate transporter like domains"/>
    <property type="match status" value="1"/>
</dbReference>
<feature type="transmembrane region" description="Helical" evidence="4">
    <location>
        <begin position="345"/>
        <end position="363"/>
    </location>
</feature>
<evidence type="ECO:0000259" key="5">
    <source>
        <dbReference type="PROSITE" id="PS50850"/>
    </source>
</evidence>
<evidence type="ECO:0000256" key="3">
    <source>
        <dbReference type="ARBA" id="ARBA00023136"/>
    </source>
</evidence>
<dbReference type="InterPro" id="IPR011701">
    <property type="entry name" value="MFS"/>
</dbReference>
<evidence type="ECO:0000313" key="6">
    <source>
        <dbReference type="EMBL" id="NMW31468.1"/>
    </source>
</evidence>
<dbReference type="InterPro" id="IPR020846">
    <property type="entry name" value="MFS_dom"/>
</dbReference>
<name>A0A848QQT5_9SPHN</name>
<feature type="transmembrane region" description="Helical" evidence="4">
    <location>
        <begin position="46"/>
        <end position="69"/>
    </location>
</feature>
<feature type="domain" description="Major facilitator superfamily (MFS) profile" evidence="5">
    <location>
        <begin position="15"/>
        <end position="402"/>
    </location>
</feature>
<evidence type="ECO:0000313" key="7">
    <source>
        <dbReference type="Proteomes" id="UP000561181"/>
    </source>
</evidence>
<feature type="transmembrane region" description="Helical" evidence="4">
    <location>
        <begin position="220"/>
        <end position="244"/>
    </location>
</feature>
<dbReference type="AlphaFoldDB" id="A0A848QQT5"/>
<dbReference type="SUPFAM" id="SSF103473">
    <property type="entry name" value="MFS general substrate transporter"/>
    <property type="match status" value="1"/>
</dbReference>